<protein>
    <submittedName>
        <fullName evidence="1">Uncharacterized protein</fullName>
    </submittedName>
</protein>
<name>A0A1W0A2F2_9STRA</name>
<reference evidence="1 2" key="1">
    <citation type="journal article" date="2014" name="Genome Biol. Evol.">
        <title>The secreted proteins of Achlya hypogyna and Thraustotheca clavata identify the ancestral oomycete secretome and reveal gene acquisitions by horizontal gene transfer.</title>
        <authorList>
            <person name="Misner I."/>
            <person name="Blouin N."/>
            <person name="Leonard G."/>
            <person name="Richards T.A."/>
            <person name="Lane C.E."/>
        </authorList>
    </citation>
    <scope>NUCLEOTIDE SEQUENCE [LARGE SCALE GENOMIC DNA]</scope>
    <source>
        <strain evidence="1 2">ATCC 34112</strain>
    </source>
</reference>
<dbReference type="AlphaFoldDB" id="A0A1W0A2F2"/>
<gene>
    <name evidence="1" type="ORF">THRCLA_03542</name>
</gene>
<keyword evidence="2" id="KW-1185">Reference proteome</keyword>
<comment type="caution">
    <text evidence="1">The sequence shown here is derived from an EMBL/GenBank/DDBJ whole genome shotgun (WGS) entry which is preliminary data.</text>
</comment>
<evidence type="ECO:0000313" key="2">
    <source>
        <dbReference type="Proteomes" id="UP000243217"/>
    </source>
</evidence>
<evidence type="ECO:0000313" key="1">
    <source>
        <dbReference type="EMBL" id="OQS04210.1"/>
    </source>
</evidence>
<organism evidence="1 2">
    <name type="scientific">Thraustotheca clavata</name>
    <dbReference type="NCBI Taxonomy" id="74557"/>
    <lineage>
        <taxon>Eukaryota</taxon>
        <taxon>Sar</taxon>
        <taxon>Stramenopiles</taxon>
        <taxon>Oomycota</taxon>
        <taxon>Saprolegniomycetes</taxon>
        <taxon>Saprolegniales</taxon>
        <taxon>Achlyaceae</taxon>
        <taxon>Thraustotheca</taxon>
    </lineage>
</organism>
<sequence length="186" mass="20936">MGGNIGTPCDLILALDQAECLQSICLLRSLFPSKLSNLNTSLADASRELLISLAIMQAINNGSSIILDQQFLLEKSWAFLGWMKIYHWVLNHREVVSFQRDLSSLNLISYRYAPLLSQNLATLVTGLDAISQTLYLCIQRYYGYSCVIMFHSILLVSMPSRNSLYIMAQLRTYGIKKCCNSTLPLN</sequence>
<accession>A0A1W0A2F2</accession>
<proteinExistence type="predicted"/>
<dbReference type="Proteomes" id="UP000243217">
    <property type="component" value="Unassembled WGS sequence"/>
</dbReference>
<dbReference type="EMBL" id="JNBS01000661">
    <property type="protein sequence ID" value="OQS04210.1"/>
    <property type="molecule type" value="Genomic_DNA"/>
</dbReference>